<dbReference type="PANTHER" id="PTHR38693">
    <property type="entry name" value="UBIQUINONE BIOSYNTHESIS PROTEIN UBIJ"/>
    <property type="match status" value="1"/>
</dbReference>
<gene>
    <name evidence="1" type="ORF">ACY05_00245</name>
</gene>
<dbReference type="InterPro" id="IPR038989">
    <property type="entry name" value="UbiJ"/>
</dbReference>
<protein>
    <submittedName>
        <fullName evidence="1">Uncharacterized protein</fullName>
    </submittedName>
</protein>
<comment type="caution">
    <text evidence="1">The sequence shown here is derived from an EMBL/GenBank/DDBJ whole genome shotgun (WGS) entry which is preliminary data.</text>
</comment>
<dbReference type="PANTHER" id="PTHR38693:SF1">
    <property type="entry name" value="UBIQUINONE BIOSYNTHESIS ACCESSORY FACTOR UBIJ"/>
    <property type="match status" value="1"/>
</dbReference>
<dbReference type="EMBL" id="LFZK01000001">
    <property type="protein sequence ID" value="KYC29062.1"/>
    <property type="molecule type" value="Genomic_DNA"/>
</dbReference>
<accession>A0A656Z7U6</accession>
<dbReference type="Proteomes" id="UP000243416">
    <property type="component" value="Unassembled WGS sequence"/>
</dbReference>
<dbReference type="OrthoDB" id="8525483at2"/>
<keyword evidence="2" id="KW-1185">Reference proteome</keyword>
<reference evidence="1 2" key="1">
    <citation type="journal article" date="2016" name="ISME J.">
        <title>Integrated multi-omics analyses reveal the biochemical mechanisms and phylogenetic relevance of anaerobic androgen biodegradation in the environment.</title>
        <authorList>
            <person name="Yang F.C."/>
            <person name="Chen Y.L."/>
            <person name="Tang S.L."/>
            <person name="Yu C.P."/>
            <person name="Wang P.H."/>
            <person name="Ismail W."/>
            <person name="Wang C.H."/>
            <person name="Ding J.Y."/>
            <person name="Yang C.Y."/>
            <person name="Yang C.Y."/>
            <person name="Chiang Y.R."/>
        </authorList>
    </citation>
    <scope>NUCLEOTIDE SEQUENCE [LARGE SCALE GENOMIC DNA]</scope>
    <source>
        <strain evidence="1 2">DSM 13999</strain>
    </source>
</reference>
<name>A0A656Z7U6_9PROT</name>
<evidence type="ECO:0000313" key="1">
    <source>
        <dbReference type="EMBL" id="KYC29062.1"/>
    </source>
</evidence>
<sequence length="190" mass="20654">MRDHAAHAALSALNHLLAGAAWARARLAPFAGRTLRLAAPPLLLTLSIDAEGYFATSGAERFDVTIDLPPITPWRALEGPQAALRDAQIAGAADLADALGFVLRNLRWDHEEDLSRLVGDVAARRLGRGFGQWFGWQRQASRNLAENLVEYYREEQPVLASPAAIQAFALEVGQLAAGLDALEQRIKRLG</sequence>
<evidence type="ECO:0000313" key="2">
    <source>
        <dbReference type="Proteomes" id="UP000243416"/>
    </source>
</evidence>
<organism evidence="1 2">
    <name type="scientific">Sterolibacterium denitrificans</name>
    <dbReference type="NCBI Taxonomy" id="157592"/>
    <lineage>
        <taxon>Bacteria</taxon>
        <taxon>Pseudomonadati</taxon>
        <taxon>Pseudomonadota</taxon>
        <taxon>Betaproteobacteria</taxon>
        <taxon>Nitrosomonadales</taxon>
        <taxon>Sterolibacteriaceae</taxon>
        <taxon>Sterolibacterium</taxon>
    </lineage>
</organism>
<dbReference type="RefSeq" id="WP_067169190.1">
    <property type="nucleotide sequence ID" value="NZ_LFZK01000001.1"/>
</dbReference>
<dbReference type="GO" id="GO:0006744">
    <property type="term" value="P:ubiquinone biosynthetic process"/>
    <property type="evidence" value="ECO:0007669"/>
    <property type="project" value="InterPro"/>
</dbReference>
<proteinExistence type="predicted"/>
<dbReference type="AlphaFoldDB" id="A0A656Z7U6"/>